<sequence length="773" mass="87603">MIKKAIALLLLIVAVYWSYSAMIPSKISDLNTDKDEFSTERALIHLKEITKAPHYVGSDEHENVRNYIVSELEALGLDVEIQESFSMREWGNLSKPKNIIAKIKGSDNTKALLLLSHYDSAPQASLGASDAGSGVVTILESLRAYLNSGKQPKNDIIIVITDAEELGLNGADIFVNKHRWAKDVGLVLNFEARGSGGPAVMWPETNGGNAKLVDEFVQANPSYPVAYSLIYSIYKLLPNDTDATRFREDGDIESFNFAFIDDHYDYHTANDSFERLDRNTLEHQGSYLMPLLSHFSNADLSNLKSTEDKIYFNVPLFKTVAYDYALIWPMFFVALIIFVVLLLFGFKNGKLAIADVFKGFIPLIGSIISCLVVGFILWEIIKFLNPQYYEMLHKFTYNGYTYIATFSLIAIGICASVYNKYYKEDNTASLLVAPIFIWLIICALVGQYLKGASFFIIPVYFALISLFVLIKQKKPSLLLMAILCFPLLFIFSPFIKLFPVALGFFMKIGAVSITVKLVSMLLIALIFGLMISVFGFFKHKKRLAYVLFFIAFCFLISAQFKSGFNEERPKPNSLVYVLNADTNAANWATYDKKLDAWTKNFIDNEADSSREDNTFSSKYNSGFTYIKNTDVKSIPQSKITIYKDTIIDDLRYINMSIVQQRQINRFDLYANKEVMFKDFEVNGVEVPKGKPEGLAFENRRSTRLLSYYVSDNDSLNLNFTVPKDQKTQFKIYESSFDLLSNELFSVPERTKGMIPKPFILNDAIIVTKTIDIN</sequence>
<keyword evidence="9" id="KW-0812">Transmembrane</keyword>
<feature type="transmembrane region" description="Helical" evidence="9">
    <location>
        <begin position="325"/>
        <end position="344"/>
    </location>
</feature>
<dbReference type="Pfam" id="PF04389">
    <property type="entry name" value="Peptidase_M28"/>
    <property type="match status" value="1"/>
</dbReference>
<evidence type="ECO:0000256" key="7">
    <source>
        <dbReference type="ARBA" id="ARBA00023180"/>
    </source>
</evidence>
<feature type="transmembrane region" description="Helical" evidence="9">
    <location>
        <begin position="356"/>
        <end position="380"/>
    </location>
</feature>
<organism evidence="11">
    <name type="scientific">Pontimicrobium sp. SW4</name>
    <dbReference type="NCBI Taxonomy" id="3153519"/>
    <lineage>
        <taxon>Bacteria</taxon>
        <taxon>Pseudomonadati</taxon>
        <taxon>Bacteroidota</taxon>
        <taxon>Flavobacteriia</taxon>
        <taxon>Flavobacteriales</taxon>
        <taxon>Flavobacteriaceae</taxon>
        <taxon>Pontimicrobium</taxon>
    </lineage>
</organism>
<gene>
    <name evidence="11" type="ORF">ABGB03_01610</name>
</gene>
<evidence type="ECO:0000256" key="6">
    <source>
        <dbReference type="ARBA" id="ARBA00022989"/>
    </source>
</evidence>
<keyword evidence="6 9" id="KW-1133">Transmembrane helix</keyword>
<accession>A0AAU7BTI0</accession>
<feature type="transmembrane region" description="Helical" evidence="9">
    <location>
        <begin position="452"/>
        <end position="470"/>
    </location>
</feature>
<keyword evidence="5" id="KW-0926">Vacuole</keyword>
<dbReference type="GO" id="GO:0006508">
    <property type="term" value="P:proteolysis"/>
    <property type="evidence" value="ECO:0007669"/>
    <property type="project" value="InterPro"/>
</dbReference>
<dbReference type="PANTHER" id="PTHR12147">
    <property type="entry name" value="METALLOPEPTIDASE M28 FAMILY MEMBER"/>
    <property type="match status" value="1"/>
</dbReference>
<dbReference type="GO" id="GO:0005774">
    <property type="term" value="C:vacuolar membrane"/>
    <property type="evidence" value="ECO:0007669"/>
    <property type="project" value="UniProtKB-SubCell"/>
</dbReference>
<evidence type="ECO:0000259" key="10">
    <source>
        <dbReference type="Pfam" id="PF04389"/>
    </source>
</evidence>
<evidence type="ECO:0000256" key="8">
    <source>
        <dbReference type="ARBA" id="ARBA00031512"/>
    </source>
</evidence>
<evidence type="ECO:0000256" key="3">
    <source>
        <dbReference type="ARBA" id="ARBA00010918"/>
    </source>
</evidence>
<keyword evidence="9" id="KW-0472">Membrane</keyword>
<comment type="subcellular location">
    <subcellularLocation>
        <location evidence="2">Vacuole membrane</location>
        <topology evidence="2">Multi-pass membrane protein</topology>
    </subcellularLocation>
</comment>
<dbReference type="EMBL" id="CP157199">
    <property type="protein sequence ID" value="XBG61615.1"/>
    <property type="molecule type" value="Genomic_DNA"/>
</dbReference>
<feature type="transmembrane region" description="Helical" evidence="9">
    <location>
        <begin position="477"/>
        <end position="505"/>
    </location>
</feature>
<feature type="transmembrane region" description="Helical" evidence="9">
    <location>
        <begin position="430"/>
        <end position="446"/>
    </location>
</feature>
<dbReference type="InterPro" id="IPR045175">
    <property type="entry name" value="M28_fam"/>
</dbReference>
<evidence type="ECO:0000256" key="4">
    <source>
        <dbReference type="ARBA" id="ARBA00017435"/>
    </source>
</evidence>
<dbReference type="PANTHER" id="PTHR12147:SF58">
    <property type="entry name" value="VACUOLAR MEMBRANE PROTEASE"/>
    <property type="match status" value="1"/>
</dbReference>
<feature type="transmembrane region" description="Helical" evidence="9">
    <location>
        <begin position="543"/>
        <end position="560"/>
    </location>
</feature>
<evidence type="ECO:0000256" key="2">
    <source>
        <dbReference type="ARBA" id="ARBA00004128"/>
    </source>
</evidence>
<evidence type="ECO:0000256" key="9">
    <source>
        <dbReference type="SAM" id="Phobius"/>
    </source>
</evidence>
<dbReference type="Gene3D" id="3.40.630.10">
    <property type="entry name" value="Zn peptidases"/>
    <property type="match status" value="1"/>
</dbReference>
<name>A0AAU7BTI0_9FLAO</name>
<feature type="transmembrane region" description="Helical" evidence="9">
    <location>
        <begin position="400"/>
        <end position="418"/>
    </location>
</feature>
<proteinExistence type="inferred from homology"/>
<feature type="domain" description="Peptidase M28" evidence="10">
    <location>
        <begin position="98"/>
        <end position="288"/>
    </location>
</feature>
<keyword evidence="7" id="KW-0325">Glycoprotein</keyword>
<comment type="similarity">
    <text evidence="3">Belongs to the peptidase M28 family.</text>
</comment>
<dbReference type="RefSeq" id="WP_347924284.1">
    <property type="nucleotide sequence ID" value="NZ_CP157199.1"/>
</dbReference>
<dbReference type="GO" id="GO:0008235">
    <property type="term" value="F:metalloexopeptidase activity"/>
    <property type="evidence" value="ECO:0007669"/>
    <property type="project" value="InterPro"/>
</dbReference>
<feature type="transmembrane region" description="Helical" evidence="9">
    <location>
        <begin position="517"/>
        <end position="536"/>
    </location>
</feature>
<protein>
    <recommendedName>
        <fullName evidence="4">Vacuolar membrane protease</fullName>
    </recommendedName>
    <alternativeName>
        <fullName evidence="8">FXNA-related family protease 1</fullName>
    </alternativeName>
</protein>
<dbReference type="InterPro" id="IPR007484">
    <property type="entry name" value="Peptidase_M28"/>
</dbReference>
<evidence type="ECO:0000256" key="5">
    <source>
        <dbReference type="ARBA" id="ARBA00022554"/>
    </source>
</evidence>
<evidence type="ECO:0000313" key="11">
    <source>
        <dbReference type="EMBL" id="XBG61615.1"/>
    </source>
</evidence>
<evidence type="ECO:0000256" key="1">
    <source>
        <dbReference type="ARBA" id="ARBA00003273"/>
    </source>
</evidence>
<dbReference type="SUPFAM" id="SSF53187">
    <property type="entry name" value="Zn-dependent exopeptidases"/>
    <property type="match status" value="1"/>
</dbReference>
<dbReference type="AlphaFoldDB" id="A0AAU7BTI0"/>
<reference evidence="11" key="1">
    <citation type="submission" date="2024-05" db="EMBL/GenBank/DDBJ databases">
        <title>Pontimicrobium maritimus sp. nov., isolated form sea water.</title>
        <authorList>
            <person name="Muhammad N."/>
            <person name="Vuong T.Q."/>
            <person name="Han H.L."/>
            <person name="Kim S.-G."/>
        </authorList>
    </citation>
    <scope>NUCLEOTIDE SEQUENCE</scope>
    <source>
        <strain evidence="11">SW4</strain>
    </source>
</reference>
<comment type="function">
    <text evidence="1">May be involved in vacuolar sorting and osmoregulation.</text>
</comment>